<dbReference type="AlphaFoldDB" id="A0A1I1A6C3"/>
<keyword evidence="2" id="KW-1185">Reference proteome</keyword>
<organism evidence="1 2">
    <name type="scientific">Amycolatopsis marina</name>
    <dbReference type="NCBI Taxonomy" id="490629"/>
    <lineage>
        <taxon>Bacteria</taxon>
        <taxon>Bacillati</taxon>
        <taxon>Actinomycetota</taxon>
        <taxon>Actinomycetes</taxon>
        <taxon>Pseudonocardiales</taxon>
        <taxon>Pseudonocardiaceae</taxon>
        <taxon>Amycolatopsis</taxon>
    </lineage>
</organism>
<evidence type="ECO:0000313" key="2">
    <source>
        <dbReference type="Proteomes" id="UP000243799"/>
    </source>
</evidence>
<sequence>MRQSQAAVLERYRTFEGDFVTEPYEAGWASEARWFVQVLSSDQPDTKLVLTTQVSPDGLNWCDAENPPQVAEGEGMVSWPVREFGQWLRIRGSVQGDEGSVKVLIYLTLKS</sequence>
<dbReference type="Proteomes" id="UP000243799">
    <property type="component" value="Unassembled WGS sequence"/>
</dbReference>
<protein>
    <submittedName>
        <fullName evidence="1">Uncharacterized protein</fullName>
    </submittedName>
</protein>
<accession>A0A1I1A6C3</accession>
<reference evidence="2" key="1">
    <citation type="submission" date="2016-10" db="EMBL/GenBank/DDBJ databases">
        <authorList>
            <person name="Varghese N."/>
            <person name="Submissions S."/>
        </authorList>
    </citation>
    <scope>NUCLEOTIDE SEQUENCE [LARGE SCALE GENOMIC DNA]</scope>
    <source>
        <strain evidence="2">CGMCC 4.3568</strain>
    </source>
</reference>
<name>A0A1I1A6C3_9PSEU</name>
<proteinExistence type="predicted"/>
<dbReference type="OrthoDB" id="1030389at2"/>
<dbReference type="EMBL" id="FOKG01000008">
    <property type="protein sequence ID" value="SFB33457.1"/>
    <property type="molecule type" value="Genomic_DNA"/>
</dbReference>
<dbReference type="RefSeq" id="WP_091673928.1">
    <property type="nucleotide sequence ID" value="NZ_FOKG01000008.1"/>
</dbReference>
<dbReference type="STRING" id="490629.SAMN05216266_108222"/>
<gene>
    <name evidence="1" type="ORF">SAMN05216266_108222</name>
</gene>
<evidence type="ECO:0000313" key="1">
    <source>
        <dbReference type="EMBL" id="SFB33457.1"/>
    </source>
</evidence>